<comment type="caution">
    <text evidence="1">The sequence shown here is derived from an EMBL/GenBank/DDBJ whole genome shotgun (WGS) entry which is preliminary data.</text>
</comment>
<gene>
    <name evidence="1" type="ORF">RF11_14563</name>
</gene>
<evidence type="ECO:0000313" key="2">
    <source>
        <dbReference type="Proteomes" id="UP000031668"/>
    </source>
</evidence>
<evidence type="ECO:0000313" key="1">
    <source>
        <dbReference type="EMBL" id="KII65143.1"/>
    </source>
</evidence>
<dbReference type="EMBL" id="JWZT01003995">
    <property type="protein sequence ID" value="KII65143.1"/>
    <property type="molecule type" value="Genomic_DNA"/>
</dbReference>
<name>A0A0C2J7S9_THEKT</name>
<dbReference type="Proteomes" id="UP000031668">
    <property type="component" value="Unassembled WGS sequence"/>
</dbReference>
<sequence length="313" mass="35881">MSTVIEKVAQMMTKVTVVPSFEAFQASKEPFSVYQGRLEQHFALCGVTDSCEKKAKLLSLMGNIEKMVCSCVAGTKNSVSPSKEFTTWLEATGPFERVDVDFLGPFKGLEFEDFCTSKSIKIYFPLHITHNRMGWQKCLSKPLKLRFLNPLMKVPIWKIQRTTLNCGKSPFDMVHGRQLINQLQASISDAKYFESSKSKFTKDELVWVERTNNTQAGQKGNQQGAHDFRIEFRYHKTTESDHSPQRIIKELFRRSARVDEKSAYIQEARETDMLLQWISEGSLERFPIHGLEQGRGCDTTIINVTANRDFVDR</sequence>
<accession>A0A0C2J7S9</accession>
<organism evidence="1 2">
    <name type="scientific">Thelohanellus kitauei</name>
    <name type="common">Myxosporean</name>
    <dbReference type="NCBI Taxonomy" id="669202"/>
    <lineage>
        <taxon>Eukaryota</taxon>
        <taxon>Metazoa</taxon>
        <taxon>Cnidaria</taxon>
        <taxon>Myxozoa</taxon>
        <taxon>Myxosporea</taxon>
        <taxon>Bivalvulida</taxon>
        <taxon>Platysporina</taxon>
        <taxon>Myxobolidae</taxon>
        <taxon>Thelohanellus</taxon>
    </lineage>
</organism>
<dbReference type="OrthoDB" id="6496131at2759"/>
<dbReference type="AlphaFoldDB" id="A0A0C2J7S9"/>
<protein>
    <submittedName>
        <fullName evidence="1">Uncharacterized protein</fullName>
    </submittedName>
</protein>
<reference evidence="1 2" key="1">
    <citation type="journal article" date="2014" name="Genome Biol. Evol.">
        <title>The genome of the myxosporean Thelohanellus kitauei shows adaptations to nutrient acquisition within its fish host.</title>
        <authorList>
            <person name="Yang Y."/>
            <person name="Xiong J."/>
            <person name="Zhou Z."/>
            <person name="Huo F."/>
            <person name="Miao W."/>
            <person name="Ran C."/>
            <person name="Liu Y."/>
            <person name="Zhang J."/>
            <person name="Feng J."/>
            <person name="Wang M."/>
            <person name="Wang M."/>
            <person name="Wang L."/>
            <person name="Yao B."/>
        </authorList>
    </citation>
    <scope>NUCLEOTIDE SEQUENCE [LARGE SCALE GENOMIC DNA]</scope>
    <source>
        <strain evidence="1">Wuqing</strain>
    </source>
</reference>
<keyword evidence="2" id="KW-1185">Reference proteome</keyword>
<proteinExistence type="predicted"/>